<evidence type="ECO:0000313" key="17">
    <source>
        <dbReference type="Proteomes" id="UP001385951"/>
    </source>
</evidence>
<accession>A0AAW0FB36</accession>
<evidence type="ECO:0000313" key="16">
    <source>
        <dbReference type="EMBL" id="KAK7676052.1"/>
    </source>
</evidence>
<dbReference type="Pfam" id="PF11051">
    <property type="entry name" value="Mannosyl_trans3"/>
    <property type="match status" value="1"/>
</dbReference>
<comment type="pathway">
    <text evidence="2">Protein modification; protein glycosylation.</text>
</comment>
<dbReference type="Proteomes" id="UP001385951">
    <property type="component" value="Unassembled WGS sequence"/>
</dbReference>
<keyword evidence="10" id="KW-0735">Signal-anchor</keyword>
<evidence type="ECO:0000256" key="14">
    <source>
        <dbReference type="SAM" id="Coils"/>
    </source>
</evidence>
<dbReference type="InterPro" id="IPR029044">
    <property type="entry name" value="Nucleotide-diphossugar_trans"/>
</dbReference>
<keyword evidence="12" id="KW-0472">Membrane</keyword>
<feature type="domain" description="Glycosyltransferase 2-like" evidence="15">
    <location>
        <begin position="2"/>
        <end position="164"/>
    </location>
</feature>
<dbReference type="InterPro" id="IPR001173">
    <property type="entry name" value="Glyco_trans_2-like"/>
</dbReference>
<dbReference type="Gene3D" id="3.90.550.10">
    <property type="entry name" value="Spore Coat Polysaccharide Biosynthesis Protein SpsA, Chain A"/>
    <property type="match status" value="1"/>
</dbReference>
<organism evidence="16 17">
    <name type="scientific">Cerrena zonata</name>
    <dbReference type="NCBI Taxonomy" id="2478898"/>
    <lineage>
        <taxon>Eukaryota</taxon>
        <taxon>Fungi</taxon>
        <taxon>Dikarya</taxon>
        <taxon>Basidiomycota</taxon>
        <taxon>Agaricomycotina</taxon>
        <taxon>Agaricomycetes</taxon>
        <taxon>Polyporales</taxon>
        <taxon>Cerrenaceae</taxon>
        <taxon>Cerrena</taxon>
    </lineage>
</organism>
<evidence type="ECO:0000256" key="13">
    <source>
        <dbReference type="ARBA" id="ARBA00045097"/>
    </source>
</evidence>
<dbReference type="GO" id="GO:0005789">
    <property type="term" value="C:endoplasmic reticulum membrane"/>
    <property type="evidence" value="ECO:0007669"/>
    <property type="project" value="UniProtKB-SubCell"/>
</dbReference>
<evidence type="ECO:0000256" key="4">
    <source>
        <dbReference type="ARBA" id="ARBA00009105"/>
    </source>
</evidence>
<evidence type="ECO:0000256" key="11">
    <source>
        <dbReference type="ARBA" id="ARBA00022989"/>
    </source>
</evidence>
<dbReference type="GO" id="GO:0004581">
    <property type="term" value="F:dolichyl-phosphate beta-glucosyltransferase activity"/>
    <property type="evidence" value="ECO:0007669"/>
    <property type="project" value="UniProtKB-EC"/>
</dbReference>
<evidence type="ECO:0000256" key="8">
    <source>
        <dbReference type="ARBA" id="ARBA00022692"/>
    </source>
</evidence>
<comment type="caution">
    <text evidence="16">The sequence shown here is derived from an EMBL/GenBank/DDBJ whole genome shotgun (WGS) entry which is preliminary data.</text>
</comment>
<dbReference type="InterPro" id="IPR022751">
    <property type="entry name" value="Alpha_mannosyltransferase"/>
</dbReference>
<evidence type="ECO:0000256" key="9">
    <source>
        <dbReference type="ARBA" id="ARBA00022824"/>
    </source>
</evidence>
<evidence type="ECO:0000256" key="7">
    <source>
        <dbReference type="ARBA" id="ARBA00022679"/>
    </source>
</evidence>
<dbReference type="PANTHER" id="PTHR10859:SF91">
    <property type="entry name" value="DOLICHYL-PHOSPHATE BETA-GLUCOSYLTRANSFERASE"/>
    <property type="match status" value="1"/>
</dbReference>
<keyword evidence="17" id="KW-1185">Reference proteome</keyword>
<evidence type="ECO:0000256" key="5">
    <source>
        <dbReference type="ARBA" id="ARBA00012583"/>
    </source>
</evidence>
<dbReference type="EC" id="2.4.1.117" evidence="5"/>
<keyword evidence="9" id="KW-0256">Endoplasmic reticulum</keyword>
<dbReference type="SUPFAM" id="SSF53448">
    <property type="entry name" value="Nucleotide-diphospho-sugar transferases"/>
    <property type="match status" value="1"/>
</dbReference>
<dbReference type="GO" id="GO:0006487">
    <property type="term" value="P:protein N-linked glycosylation"/>
    <property type="evidence" value="ECO:0007669"/>
    <property type="project" value="TreeGrafter"/>
</dbReference>
<evidence type="ECO:0000259" key="15">
    <source>
        <dbReference type="Pfam" id="PF00535"/>
    </source>
</evidence>
<dbReference type="Pfam" id="PF00535">
    <property type="entry name" value="Glycos_transf_2"/>
    <property type="match status" value="1"/>
</dbReference>
<evidence type="ECO:0000256" key="12">
    <source>
        <dbReference type="ARBA" id="ARBA00023136"/>
    </source>
</evidence>
<evidence type="ECO:0000256" key="1">
    <source>
        <dbReference type="ARBA" id="ARBA00004389"/>
    </source>
</evidence>
<proteinExistence type="inferred from homology"/>
<keyword evidence="8" id="KW-0812">Transmembrane</keyword>
<evidence type="ECO:0000256" key="3">
    <source>
        <dbReference type="ARBA" id="ARBA00006739"/>
    </source>
</evidence>
<protein>
    <recommendedName>
        <fullName evidence="5">dolichyl-phosphate beta-glucosyltransferase</fullName>
        <ecNumber evidence="5">2.4.1.117</ecNumber>
    </recommendedName>
</protein>
<feature type="coiled-coil region" evidence="14">
    <location>
        <begin position="238"/>
        <end position="265"/>
    </location>
</feature>
<reference evidence="16 17" key="1">
    <citation type="submission" date="2022-09" db="EMBL/GenBank/DDBJ databases">
        <authorList>
            <person name="Palmer J.M."/>
        </authorList>
    </citation>
    <scope>NUCLEOTIDE SEQUENCE [LARGE SCALE GENOMIC DNA]</scope>
    <source>
        <strain evidence="16 17">DSM 7382</strain>
    </source>
</reference>
<dbReference type="CDD" id="cd04188">
    <property type="entry name" value="DPG_synthase"/>
    <property type="match status" value="1"/>
</dbReference>
<comment type="similarity">
    <text evidence="3">Belongs to the glycosyltransferase 2 family.</text>
</comment>
<dbReference type="PANTHER" id="PTHR10859">
    <property type="entry name" value="GLYCOSYL TRANSFERASE"/>
    <property type="match status" value="1"/>
</dbReference>
<dbReference type="InterPro" id="IPR035518">
    <property type="entry name" value="DPG_synthase"/>
</dbReference>
<comment type="similarity">
    <text evidence="4">Belongs to the MNN1/MNT family.</text>
</comment>
<keyword evidence="14" id="KW-0175">Coiled coil</keyword>
<evidence type="ECO:0000256" key="2">
    <source>
        <dbReference type="ARBA" id="ARBA00004922"/>
    </source>
</evidence>
<keyword evidence="7" id="KW-0808">Transferase</keyword>
<dbReference type="EMBL" id="JASBNA010000139">
    <property type="protein sequence ID" value="KAK7676052.1"/>
    <property type="molecule type" value="Genomic_DNA"/>
</dbReference>
<gene>
    <name evidence="16" type="ORF">QCA50_020999</name>
</gene>
<keyword evidence="11" id="KW-1133">Transmembrane helix</keyword>
<evidence type="ECO:0000256" key="10">
    <source>
        <dbReference type="ARBA" id="ARBA00022968"/>
    </source>
</evidence>
<name>A0AAW0FB36_9APHY</name>
<dbReference type="AlphaFoldDB" id="A0AAW0FB36"/>
<comment type="catalytic activity">
    <reaction evidence="13">
        <text>a di-trans,poly-cis-dolichyl phosphate + UDP-alpha-D-glucose = a di-trans,poly-cis-dolichyl beta-D-glucosyl phosphate + UDP</text>
        <dbReference type="Rhea" id="RHEA:15401"/>
        <dbReference type="Rhea" id="RHEA-COMP:19498"/>
        <dbReference type="Rhea" id="RHEA-COMP:19502"/>
        <dbReference type="ChEBI" id="CHEBI:57525"/>
        <dbReference type="ChEBI" id="CHEBI:57683"/>
        <dbReference type="ChEBI" id="CHEBI:58223"/>
        <dbReference type="ChEBI" id="CHEBI:58885"/>
        <dbReference type="EC" id="2.4.1.117"/>
    </reaction>
    <physiologicalReaction direction="left-to-right" evidence="13">
        <dbReference type="Rhea" id="RHEA:15402"/>
    </physiologicalReaction>
</comment>
<sequence>MLDEATEYLNKNCKENYEILIVDDGSSDGTDDYALRKATQLKLAPHILRVIKLSSNRGKGGAVTHGLLHSRGRLALFADADGATKFSDVKKLMDWLNQLGNKPGVAIGSRSHMVDTDAVVKRSFIRNFLMYGLHTLVYIFGIRAIQDTQCGFKMFNQESISKVFPHMHTERWIFDVEVLLLCEIQGIAMQEVPVNWQEIDGSKIDLAKDSIGMAIDLVELSKIVESQQLGSLSEQEVISKLSERLKNSEQSKKIAEKIKQQVSDEYKERYIEELKAQVDKDYTQQIYRQLEKSYTLFQELKAKFLIDHSKEIKQSLINDILKDANDDGDGKASNLNSLISSKVDSQINKQNYLSFIFNDLIFAFKPKTESIPKMQEGDSIGGNMFREVLNPGYTKEFLTKERVELNDDVFKDLQDNHDNLVKALHNLDPPLPQFYSGDGIVINGGGVFMTGAIITLIQLRELGSKLPVEIILNDSEDYDDHICKTLLPKYNAGCKIIQQELGDELYRKLKLSSFQFKVVVVPPLKDKV</sequence>
<comment type="subcellular location">
    <subcellularLocation>
        <location evidence="1">Endoplasmic reticulum membrane</location>
        <topology evidence="1">Single-pass membrane protein</topology>
    </subcellularLocation>
</comment>
<evidence type="ECO:0000256" key="6">
    <source>
        <dbReference type="ARBA" id="ARBA00022676"/>
    </source>
</evidence>
<keyword evidence="6" id="KW-0328">Glycosyltransferase</keyword>